<evidence type="ECO:0000313" key="4">
    <source>
        <dbReference type="Proteomes" id="UP000027981"/>
    </source>
</evidence>
<dbReference type="PANTHER" id="PTHR30032:SF4">
    <property type="entry name" value="AMIDASE ENHANCER"/>
    <property type="match status" value="1"/>
</dbReference>
<dbReference type="SUPFAM" id="SSF46785">
    <property type="entry name" value="Winged helix' DNA-binding domain"/>
    <property type="match status" value="1"/>
</dbReference>
<dbReference type="OrthoDB" id="85590at2157"/>
<dbReference type="HOGENOM" id="CLU_830601_0_0_2"/>
<keyword evidence="4" id="KW-1185">Reference proteome</keyword>
<keyword evidence="1" id="KW-0812">Transmembrane</keyword>
<reference evidence="3 4" key="2">
    <citation type="journal article" date="2015" name="Genome Announc.">
        <title>Complete Genome Sequence of Hyperthermophilic Piezophilic Archaeon Palaeococcus pacificus DY20341T, Isolated from Deep-Sea Hydrothermal Sediments.</title>
        <authorList>
            <person name="Zeng X."/>
            <person name="Jebbar M."/>
            <person name="Shao Z."/>
        </authorList>
    </citation>
    <scope>NUCLEOTIDE SEQUENCE [LARGE SCALE GENOMIC DNA]</scope>
    <source>
        <strain evidence="3 4">DY20341</strain>
    </source>
</reference>
<keyword evidence="1" id="KW-0472">Membrane</keyword>
<keyword evidence="1" id="KW-1133">Transmembrane helix</keyword>
<evidence type="ECO:0000259" key="2">
    <source>
        <dbReference type="Pfam" id="PF24034"/>
    </source>
</evidence>
<dbReference type="InterPro" id="IPR007253">
    <property type="entry name" value="Cell_wall-bd_2"/>
</dbReference>
<feature type="domain" description="DUF7343" evidence="2">
    <location>
        <begin position="267"/>
        <end position="327"/>
    </location>
</feature>
<dbReference type="eggNOG" id="arCOG00395">
    <property type="taxonomic scope" value="Archaea"/>
</dbReference>
<organism evidence="3 4">
    <name type="scientific">Palaeococcus pacificus DY20341</name>
    <dbReference type="NCBI Taxonomy" id="1343739"/>
    <lineage>
        <taxon>Archaea</taxon>
        <taxon>Methanobacteriati</taxon>
        <taxon>Methanobacteriota</taxon>
        <taxon>Thermococci</taxon>
        <taxon>Thermococcales</taxon>
        <taxon>Thermococcaceae</taxon>
        <taxon>Palaeococcus</taxon>
    </lineage>
</organism>
<dbReference type="EMBL" id="CP006019">
    <property type="protein sequence ID" value="AIF69461.1"/>
    <property type="molecule type" value="Genomic_DNA"/>
</dbReference>
<evidence type="ECO:0000256" key="1">
    <source>
        <dbReference type="SAM" id="Phobius"/>
    </source>
</evidence>
<protein>
    <recommendedName>
        <fullName evidence="2">DUF7343 domain-containing protein</fullName>
    </recommendedName>
</protein>
<accession>A0A075LTL6</accession>
<dbReference type="STRING" id="1343739.PAP_05260"/>
<dbReference type="InterPro" id="IPR036390">
    <property type="entry name" value="WH_DNA-bd_sf"/>
</dbReference>
<reference evidence="4" key="1">
    <citation type="submission" date="2013-06" db="EMBL/GenBank/DDBJ databases">
        <title>Complete Genome Sequence of Hyperthermophilic Palaeococcus pacificus DY20341T, Isolated from a Deep-Sea Hydrothermal Sediments.</title>
        <authorList>
            <person name="Zeng X."/>
            <person name="Shao Z."/>
        </authorList>
    </citation>
    <scope>NUCLEOTIDE SEQUENCE [LARGE SCALE GENOMIC DNA]</scope>
    <source>
        <strain evidence="4">DY20341</strain>
    </source>
</reference>
<dbReference type="AlphaFoldDB" id="A0A075LTL6"/>
<evidence type="ECO:0000313" key="3">
    <source>
        <dbReference type="EMBL" id="AIF69461.1"/>
    </source>
</evidence>
<name>A0A075LTL6_9EURY</name>
<dbReference type="Proteomes" id="UP000027981">
    <property type="component" value="Chromosome"/>
</dbReference>
<feature type="transmembrane region" description="Helical" evidence="1">
    <location>
        <begin position="233"/>
        <end position="252"/>
    </location>
</feature>
<dbReference type="PANTHER" id="PTHR30032">
    <property type="entry name" value="N-ACETYLMURAMOYL-L-ALANINE AMIDASE-RELATED"/>
    <property type="match status" value="1"/>
</dbReference>
<dbReference type="InterPro" id="IPR055767">
    <property type="entry name" value="DUF7343"/>
</dbReference>
<gene>
    <name evidence="3" type="ORF">PAP_05260</name>
</gene>
<dbReference type="InterPro" id="IPR036388">
    <property type="entry name" value="WH-like_DNA-bd_sf"/>
</dbReference>
<sequence>MLDRKVLFILGILLASLVPLSAVSAQNDKNVYYDIIIVRNDNLIDYIVALPYAAAFDIPILPVNPTQLDEQTKAQLYSYAQLGWKEILIVGNTNAVSAEVENELMRMGFNVKRVGGEYRTDTAERLATHFYSHSDIVFLASSSDYGSALVAAKFAMEYKAPLLLTLDNDLSEPAENALKELGVTQVVMVGAGLSSNIQEKLEAEGYTVFWYAKYLDTLPRKPKEEAPESPYKYLIMGAVLALVLSLPVVVYYGKKRWSANVVPVEVLTEKERIVIEAILKAGGTVKQEDLPEMTNYSRPTVSRIIQELEKKQLISREKVGKTFIVKLIKEIRL</sequence>
<dbReference type="GeneID" id="24842175"/>
<proteinExistence type="predicted"/>
<dbReference type="InterPro" id="IPR051922">
    <property type="entry name" value="Bact_Sporulation_Assoc"/>
</dbReference>
<dbReference type="Pfam" id="PF04122">
    <property type="entry name" value="CW_binding_2"/>
    <property type="match status" value="2"/>
</dbReference>
<dbReference type="RefSeq" id="WP_048165016.1">
    <property type="nucleotide sequence ID" value="NZ_CP006019.1"/>
</dbReference>
<dbReference type="Pfam" id="PF24034">
    <property type="entry name" value="DUF7343"/>
    <property type="match status" value="1"/>
</dbReference>
<dbReference type="KEGG" id="ppac:PAP_05260"/>
<dbReference type="Gene3D" id="1.10.10.10">
    <property type="entry name" value="Winged helix-like DNA-binding domain superfamily/Winged helix DNA-binding domain"/>
    <property type="match status" value="1"/>
</dbReference>